<keyword evidence="1" id="KW-0175">Coiled coil</keyword>
<keyword evidence="2" id="KW-0472">Membrane</keyword>
<keyword evidence="4" id="KW-1185">Reference proteome</keyword>
<feature type="coiled-coil region" evidence="1">
    <location>
        <begin position="252"/>
        <end position="306"/>
    </location>
</feature>
<evidence type="ECO:0000313" key="3">
    <source>
        <dbReference type="EMBL" id="ERK39468.1"/>
    </source>
</evidence>
<sequence>MRLFRVRSDERWLALGALFYGLSLNAMVIRCYAGAFTELSDAYHRLFVRTFHVSGFDPLTYEVVSSWATPYNIYRHPLLAFFMYLPNQVNQVCIHLTGLNCVQFVVGALLAFCCVYSSLFLYRILRELVGLGRADGVLLTALCFGFAMVMVSSSVPDHFALSMFMLLLTLYVAGLKMKHGRPLTRLQTVVLFFLTAGVSLNNGIKVFLAALFANGRRLFRPSYLLPAVLLPSLLLWGAARWEWNYFEKPRFKARQEARRQKAEQRRQRLFAEFRDTTRLRDSVAVVAALRQLAQREKARRQAAADRLHRRQGQGEPIAKGEFAQWTDISTPRLPAIVENWFGETLMLHPDHLLGDVLRGRPAIVTYRSPLNYCIEAVVVGLFLAGVWAGRRTRFMWLALSFFGFDAFIHLVLGFGLNEVYIMGAHWLFVLPIVIGSLFRACRRRKGLLRGLRLLVFSLSLFLYGWNLWLYGRYLLGG</sequence>
<keyword evidence="2" id="KW-1133">Transmembrane helix</keyword>
<feature type="transmembrane region" description="Helical" evidence="2">
    <location>
        <begin position="223"/>
        <end position="243"/>
    </location>
</feature>
<feature type="transmembrane region" description="Helical" evidence="2">
    <location>
        <begin position="453"/>
        <end position="471"/>
    </location>
</feature>
<name>U2QDU4_9BACT</name>
<keyword evidence="2" id="KW-0812">Transmembrane</keyword>
<dbReference type="InterPro" id="IPR045726">
    <property type="entry name" value="DUF6080"/>
</dbReference>
<evidence type="ECO:0000256" key="2">
    <source>
        <dbReference type="SAM" id="Phobius"/>
    </source>
</evidence>
<protein>
    <submittedName>
        <fullName evidence="3">Putative membrane protein</fullName>
    </submittedName>
</protein>
<feature type="transmembrane region" description="Helical" evidence="2">
    <location>
        <begin position="104"/>
        <end position="125"/>
    </location>
</feature>
<feature type="transmembrane region" description="Helical" evidence="2">
    <location>
        <begin position="137"/>
        <end position="153"/>
    </location>
</feature>
<reference evidence="3 4" key="1">
    <citation type="submission" date="2013-08" db="EMBL/GenBank/DDBJ databases">
        <authorList>
            <person name="Durkin A.S."/>
            <person name="Haft D.R."/>
            <person name="McCorrison J."/>
            <person name="Torralba M."/>
            <person name="Gillis M."/>
            <person name="Haft D.H."/>
            <person name="Methe B."/>
            <person name="Sutton G."/>
            <person name="Nelson K.E."/>
        </authorList>
    </citation>
    <scope>NUCLEOTIDE SEQUENCE [LARGE SCALE GENOMIC DNA]</scope>
    <source>
        <strain evidence="3 4">F0067</strain>
    </source>
</reference>
<feature type="transmembrane region" description="Helical" evidence="2">
    <location>
        <begin position="420"/>
        <end position="441"/>
    </location>
</feature>
<evidence type="ECO:0000256" key="1">
    <source>
        <dbReference type="SAM" id="Coils"/>
    </source>
</evidence>
<proteinExistence type="predicted"/>
<dbReference type="Pfam" id="PF19558">
    <property type="entry name" value="DUF6080"/>
    <property type="match status" value="1"/>
</dbReference>
<accession>U2QDU4</accession>
<feature type="transmembrane region" description="Helical" evidence="2">
    <location>
        <begin position="159"/>
        <end position="177"/>
    </location>
</feature>
<organism evidence="3 4">
    <name type="scientific">Segatella baroniae F0067</name>
    <dbReference type="NCBI Taxonomy" id="1115809"/>
    <lineage>
        <taxon>Bacteria</taxon>
        <taxon>Pseudomonadati</taxon>
        <taxon>Bacteroidota</taxon>
        <taxon>Bacteroidia</taxon>
        <taxon>Bacteroidales</taxon>
        <taxon>Prevotellaceae</taxon>
        <taxon>Segatella</taxon>
    </lineage>
</organism>
<dbReference type="AlphaFoldDB" id="U2QDU4"/>
<dbReference type="PATRIC" id="fig|1115809.3.peg.1264"/>
<evidence type="ECO:0000313" key="4">
    <source>
        <dbReference type="Proteomes" id="UP000016648"/>
    </source>
</evidence>
<gene>
    <name evidence="3" type="ORF">HMPREF9135_1709</name>
</gene>
<feature type="transmembrane region" description="Helical" evidence="2">
    <location>
        <begin position="394"/>
        <end position="414"/>
    </location>
</feature>
<feature type="transmembrane region" description="Helical" evidence="2">
    <location>
        <begin position="12"/>
        <end position="35"/>
    </location>
</feature>
<dbReference type="EMBL" id="AWEY01000020">
    <property type="protein sequence ID" value="ERK39468.1"/>
    <property type="molecule type" value="Genomic_DNA"/>
</dbReference>
<dbReference type="Proteomes" id="UP000016648">
    <property type="component" value="Unassembled WGS sequence"/>
</dbReference>
<comment type="caution">
    <text evidence="3">The sequence shown here is derived from an EMBL/GenBank/DDBJ whole genome shotgun (WGS) entry which is preliminary data.</text>
</comment>
<feature type="transmembrane region" description="Helical" evidence="2">
    <location>
        <begin position="189"/>
        <end position="211"/>
    </location>
</feature>